<protein>
    <submittedName>
        <fullName evidence="1">Uncharacterized protein</fullName>
    </submittedName>
</protein>
<gene>
    <name evidence="1" type="ordered locus">Halhy_6593</name>
</gene>
<name>F4L7Q1_HALH1</name>
<sequence>MKTATLLPLPSTGIAQLLNAETAEIAPIAYLPGRPRQYRFDANRGMFNLKGETPITKPKESLTLIPVAFRIFRDSILGQSTKRWAEFFFLNQGNQVCNLLLHGYSVDNLMDLNEEIFYEKVNLCQIELTITPAERTSKAPEANNSRFFIAEFSFKRLSAEAIATQEAVFKGMPLWREDTLTGDAEPILSYNFNPPVEVCNQVGTAETPVSLSSAA</sequence>
<dbReference type="RefSeq" id="WP_013768926.1">
    <property type="nucleotide sequence ID" value="NC_015511.1"/>
</dbReference>
<dbReference type="KEGG" id="hhy:Halhy_6593"/>
<dbReference type="HOGENOM" id="CLU_111518_0_0_10"/>
<keyword evidence="2" id="KW-1185">Reference proteome</keyword>
<evidence type="ECO:0000313" key="1">
    <source>
        <dbReference type="EMBL" id="AEE54409.1"/>
    </source>
</evidence>
<dbReference type="Proteomes" id="UP000008461">
    <property type="component" value="Plasmid pHALHY01"/>
</dbReference>
<dbReference type="AlphaFoldDB" id="F4L7Q1"/>
<proteinExistence type="predicted"/>
<dbReference type="OrthoDB" id="882771at2"/>
<reference evidence="1 2" key="1">
    <citation type="journal article" date="2011" name="Stand. Genomic Sci.">
        <title>Complete genome sequence of Haliscomenobacter hydrossis type strain (O).</title>
        <authorList>
            <consortium name="US DOE Joint Genome Institute (JGI-PGF)"/>
            <person name="Daligault H."/>
            <person name="Lapidus A."/>
            <person name="Zeytun A."/>
            <person name="Nolan M."/>
            <person name="Lucas S."/>
            <person name="Del Rio T.G."/>
            <person name="Tice H."/>
            <person name="Cheng J.F."/>
            <person name="Tapia R."/>
            <person name="Han C."/>
            <person name="Goodwin L."/>
            <person name="Pitluck S."/>
            <person name="Liolios K."/>
            <person name="Pagani I."/>
            <person name="Ivanova N."/>
            <person name="Huntemann M."/>
            <person name="Mavromatis K."/>
            <person name="Mikhailova N."/>
            <person name="Pati A."/>
            <person name="Chen A."/>
            <person name="Palaniappan K."/>
            <person name="Land M."/>
            <person name="Hauser L."/>
            <person name="Brambilla E.M."/>
            <person name="Rohde M."/>
            <person name="Verbarg S."/>
            <person name="Goker M."/>
            <person name="Bristow J."/>
            <person name="Eisen J.A."/>
            <person name="Markowitz V."/>
            <person name="Hugenholtz P."/>
            <person name="Kyrpides N.C."/>
            <person name="Klenk H.P."/>
            <person name="Woyke T."/>
        </authorList>
    </citation>
    <scope>NUCLEOTIDE SEQUENCE [LARGE SCALE GENOMIC DNA]</scope>
    <source>
        <strain evidence="2">ATCC 27775 / DSM 1100 / LMG 10767 / O</strain>
        <plasmid evidence="2">Plasmid pHALHY01</plasmid>
    </source>
</reference>
<geneLocation type="plasmid" evidence="1 2">
    <name>pHALHY01</name>
</geneLocation>
<reference key="2">
    <citation type="submission" date="2011-04" db="EMBL/GenBank/DDBJ databases">
        <title>Complete sequence of plasmid 1 of Haliscomenobacter hydrossis DSM 1100.</title>
        <authorList>
            <consortium name="US DOE Joint Genome Institute (JGI-PGF)"/>
            <person name="Lucas S."/>
            <person name="Han J."/>
            <person name="Lapidus A."/>
            <person name="Bruce D."/>
            <person name="Goodwin L."/>
            <person name="Pitluck S."/>
            <person name="Peters L."/>
            <person name="Kyrpides N."/>
            <person name="Mavromatis K."/>
            <person name="Ivanova N."/>
            <person name="Ovchinnikova G."/>
            <person name="Pagani I."/>
            <person name="Daligault H."/>
            <person name="Detter J.C."/>
            <person name="Han C."/>
            <person name="Land M."/>
            <person name="Hauser L."/>
            <person name="Markowitz V."/>
            <person name="Cheng J.-F."/>
            <person name="Hugenholtz P."/>
            <person name="Woyke T."/>
            <person name="Wu D."/>
            <person name="Verbarg S."/>
            <person name="Frueling A."/>
            <person name="Brambilla E."/>
            <person name="Klenk H.-P."/>
            <person name="Eisen J.A."/>
        </authorList>
    </citation>
    <scope>NUCLEOTIDE SEQUENCE</scope>
    <source>
        <strain>DSM 1100</strain>
    </source>
</reference>
<keyword evidence="1" id="KW-0614">Plasmid</keyword>
<accession>F4L7Q1</accession>
<dbReference type="EMBL" id="CP002692">
    <property type="protein sequence ID" value="AEE54409.1"/>
    <property type="molecule type" value="Genomic_DNA"/>
</dbReference>
<evidence type="ECO:0000313" key="2">
    <source>
        <dbReference type="Proteomes" id="UP000008461"/>
    </source>
</evidence>
<organism evidence="1 2">
    <name type="scientific">Haliscomenobacter hydrossis (strain ATCC 27775 / DSM 1100 / LMG 10767 / O)</name>
    <dbReference type="NCBI Taxonomy" id="760192"/>
    <lineage>
        <taxon>Bacteria</taxon>
        <taxon>Pseudomonadati</taxon>
        <taxon>Bacteroidota</taxon>
        <taxon>Saprospiria</taxon>
        <taxon>Saprospirales</taxon>
        <taxon>Haliscomenobacteraceae</taxon>
        <taxon>Haliscomenobacter</taxon>
    </lineage>
</organism>